<feature type="domain" description="RNA polymerase sigma-70" evidence="7">
    <location>
        <begin position="114"/>
        <end position="127"/>
    </location>
</feature>
<evidence type="ECO:0000256" key="4">
    <source>
        <dbReference type="ARBA" id="ARBA00023125"/>
    </source>
</evidence>
<evidence type="ECO:0000256" key="6">
    <source>
        <dbReference type="RuleBase" id="RU362124"/>
    </source>
</evidence>
<evidence type="ECO:0000313" key="10">
    <source>
        <dbReference type="Proteomes" id="UP001205311"/>
    </source>
</evidence>
<evidence type="ECO:0000313" key="9">
    <source>
        <dbReference type="EMBL" id="MCP2260729.1"/>
    </source>
</evidence>
<comment type="similarity">
    <text evidence="1 6">Belongs to the sigma-70 factor family.</text>
</comment>
<keyword evidence="2 6" id="KW-0805">Transcription regulation</keyword>
<dbReference type="InterPro" id="IPR007630">
    <property type="entry name" value="RNA_pol_sigma70_r4"/>
</dbReference>
<organism evidence="9 10">
    <name type="scientific">Streptoalloteichus tenebrarius (strain ATCC 17920 / DSM 40477 / JCM 4838 / CBS 697.72 / NBRC 16177 / NCIMB 11028 / NRRL B-12390 / A12253. 1 / ISP 5477)</name>
    <name type="common">Streptomyces tenebrarius</name>
    <dbReference type="NCBI Taxonomy" id="1933"/>
    <lineage>
        <taxon>Bacteria</taxon>
        <taxon>Bacillati</taxon>
        <taxon>Actinomycetota</taxon>
        <taxon>Actinomycetes</taxon>
        <taxon>Pseudonocardiales</taxon>
        <taxon>Pseudonocardiaceae</taxon>
        <taxon>Streptoalloteichus</taxon>
    </lineage>
</organism>
<name>A0ABT1HYW9_STRSD</name>
<evidence type="ECO:0000256" key="2">
    <source>
        <dbReference type="ARBA" id="ARBA00023015"/>
    </source>
</evidence>
<dbReference type="CDD" id="cd06171">
    <property type="entry name" value="Sigma70_r4"/>
    <property type="match status" value="1"/>
</dbReference>
<dbReference type="NCBIfam" id="TIGR02937">
    <property type="entry name" value="sigma70-ECF"/>
    <property type="match status" value="1"/>
</dbReference>
<dbReference type="RefSeq" id="WP_253671576.1">
    <property type="nucleotide sequence ID" value="NZ_JAMTCP010000030.1"/>
</dbReference>
<dbReference type="InterPro" id="IPR050239">
    <property type="entry name" value="Sigma-70_RNA_pol_init_factors"/>
</dbReference>
<protein>
    <recommendedName>
        <fullName evidence="6">RNA polymerase sigma factor</fullName>
    </recommendedName>
</protein>
<dbReference type="InterPro" id="IPR009042">
    <property type="entry name" value="RNA_pol_sigma70_r1_2"/>
</dbReference>
<dbReference type="Pfam" id="PF04539">
    <property type="entry name" value="Sigma70_r3"/>
    <property type="match status" value="1"/>
</dbReference>
<dbReference type="InterPro" id="IPR007624">
    <property type="entry name" value="RNA_pol_sigma70_r3"/>
</dbReference>
<dbReference type="PANTHER" id="PTHR30603:SF60">
    <property type="entry name" value="RNA POLYMERASE SIGMA FACTOR RPOD"/>
    <property type="match status" value="1"/>
</dbReference>
<evidence type="ECO:0000259" key="7">
    <source>
        <dbReference type="PROSITE" id="PS00715"/>
    </source>
</evidence>
<dbReference type="InterPro" id="IPR007627">
    <property type="entry name" value="RNA_pol_sigma70_r2"/>
</dbReference>
<dbReference type="Proteomes" id="UP001205311">
    <property type="component" value="Unassembled WGS sequence"/>
</dbReference>
<dbReference type="InterPro" id="IPR013325">
    <property type="entry name" value="RNA_pol_sigma_r2"/>
</dbReference>
<dbReference type="InterPro" id="IPR013324">
    <property type="entry name" value="RNA_pol_sigma_r3/r4-like"/>
</dbReference>
<dbReference type="SUPFAM" id="SSF88659">
    <property type="entry name" value="Sigma3 and sigma4 domains of RNA polymerase sigma factors"/>
    <property type="match status" value="2"/>
</dbReference>
<feature type="domain" description="RNA polymerase sigma-70" evidence="8">
    <location>
        <begin position="283"/>
        <end position="309"/>
    </location>
</feature>
<dbReference type="InterPro" id="IPR036388">
    <property type="entry name" value="WH-like_DNA-bd_sf"/>
</dbReference>
<evidence type="ECO:0000259" key="8">
    <source>
        <dbReference type="PROSITE" id="PS00716"/>
    </source>
</evidence>
<keyword evidence="5 6" id="KW-0804">Transcription</keyword>
<comment type="function">
    <text evidence="6">Sigma factors are initiation factors that promote the attachment of RNA polymerase to specific initiation sites and are then released.</text>
</comment>
<accession>A0ABT1HYW9</accession>
<sequence length="323" mass="36807">MLRTATPAGRTEPAGPENDTDLVRQYLSQISATPLLTARDEVELSRRIEAGVYAAELLRQADQGEHALTEERRADYEEIAEDGRRAKDHMVRANLRLVVATAKKYFGRGLPFLDLIQEGNLGLIRAVEKFDYTKGYKFSTYAVWWIRQSIERGLAEQTRNIRLPVHVVEDLARVGRRERELRLRMDREPTLEEVAEASGLTPERVEELRRVARHAISLDTPVGDDGETRVSDLIEDTEVLQATDVVEFQALASALRSLIDTLPPREAMILCLRYGLHNGRPWTLQEVGDRVGLTRERVRQLEKQALAQLRQHERNVELAEWAG</sequence>
<proteinExistence type="inferred from homology"/>
<dbReference type="PRINTS" id="PR00046">
    <property type="entry name" value="SIGMA70FCT"/>
</dbReference>
<dbReference type="InterPro" id="IPR000943">
    <property type="entry name" value="RNA_pol_sigma70"/>
</dbReference>
<dbReference type="PANTHER" id="PTHR30603">
    <property type="entry name" value="RNA POLYMERASE SIGMA FACTOR RPO"/>
    <property type="match status" value="1"/>
</dbReference>
<gene>
    <name evidence="9" type="ORF">LX15_004449</name>
</gene>
<dbReference type="Gene3D" id="1.10.601.10">
    <property type="entry name" value="RNA Polymerase Primary Sigma Factor"/>
    <property type="match status" value="1"/>
</dbReference>
<dbReference type="InterPro" id="IPR014284">
    <property type="entry name" value="RNA_pol_sigma-70_dom"/>
</dbReference>
<dbReference type="Pfam" id="PF04545">
    <property type="entry name" value="Sigma70_r4"/>
    <property type="match status" value="1"/>
</dbReference>
<dbReference type="Pfam" id="PF04542">
    <property type="entry name" value="Sigma70_r2"/>
    <property type="match status" value="1"/>
</dbReference>
<dbReference type="SUPFAM" id="SSF88946">
    <property type="entry name" value="Sigma2 domain of RNA polymerase sigma factors"/>
    <property type="match status" value="1"/>
</dbReference>
<keyword evidence="10" id="KW-1185">Reference proteome</keyword>
<comment type="caution">
    <text evidence="9">The sequence shown here is derived from an EMBL/GenBank/DDBJ whole genome shotgun (WGS) entry which is preliminary data.</text>
</comment>
<keyword evidence="3 6" id="KW-0731">Sigma factor</keyword>
<evidence type="ECO:0000256" key="3">
    <source>
        <dbReference type="ARBA" id="ARBA00023082"/>
    </source>
</evidence>
<dbReference type="Pfam" id="PF00140">
    <property type="entry name" value="Sigma70_r1_2"/>
    <property type="match status" value="1"/>
</dbReference>
<dbReference type="Gene3D" id="1.10.10.10">
    <property type="entry name" value="Winged helix-like DNA-binding domain superfamily/Winged helix DNA-binding domain"/>
    <property type="match status" value="2"/>
</dbReference>
<evidence type="ECO:0000256" key="1">
    <source>
        <dbReference type="ARBA" id="ARBA00007788"/>
    </source>
</evidence>
<reference evidence="9 10" key="1">
    <citation type="submission" date="2022-06" db="EMBL/GenBank/DDBJ databases">
        <title>Genomic Encyclopedia of Archaeal and Bacterial Type Strains, Phase II (KMG-II): from individual species to whole genera.</title>
        <authorList>
            <person name="Goeker M."/>
        </authorList>
    </citation>
    <scope>NUCLEOTIDE SEQUENCE [LARGE SCALE GENOMIC DNA]</scope>
    <source>
        <strain evidence="9 10">DSM 40477</strain>
    </source>
</reference>
<keyword evidence="4 6" id="KW-0238">DNA-binding</keyword>
<dbReference type="EMBL" id="JAMTCP010000030">
    <property type="protein sequence ID" value="MCP2260729.1"/>
    <property type="molecule type" value="Genomic_DNA"/>
</dbReference>
<evidence type="ECO:0000256" key="5">
    <source>
        <dbReference type="ARBA" id="ARBA00023163"/>
    </source>
</evidence>
<dbReference type="PROSITE" id="PS00715">
    <property type="entry name" value="SIGMA70_1"/>
    <property type="match status" value="1"/>
</dbReference>
<dbReference type="PROSITE" id="PS00716">
    <property type="entry name" value="SIGMA70_2"/>
    <property type="match status" value="1"/>
</dbReference>